<name>A0ABV5AI27_9BACL</name>
<evidence type="ECO:0000313" key="2">
    <source>
        <dbReference type="Proteomes" id="UP001579974"/>
    </source>
</evidence>
<evidence type="ECO:0000313" key="1">
    <source>
        <dbReference type="EMBL" id="MFB5191877.1"/>
    </source>
</evidence>
<proteinExistence type="predicted"/>
<reference evidence="1 2" key="1">
    <citation type="journal article" date="2024" name="Int. J. Mol. Sci.">
        <title>Exploration of Alicyclobacillus spp. Genome in Search of Antibiotic Resistance.</title>
        <authorList>
            <person name="Bucka-Kolendo J."/>
            <person name="Kiousi D.E."/>
            <person name="Dekowska A."/>
            <person name="Mikolajczuk-Szczyrba A."/>
            <person name="Karadedos D.M."/>
            <person name="Michael P."/>
            <person name="Galanis A."/>
            <person name="Sokolowska B."/>
        </authorList>
    </citation>
    <scope>NUCLEOTIDE SEQUENCE [LARGE SCALE GENOMIC DNA]</scope>
    <source>
        <strain evidence="1 2">KKP 3000</strain>
    </source>
</reference>
<comment type="caution">
    <text evidence="1">The sequence shown here is derived from an EMBL/GenBank/DDBJ whole genome shotgun (WGS) entry which is preliminary data.</text>
</comment>
<accession>A0ABV5AI27</accession>
<sequence>MPSVSVGSDSLYLWYEKLEDPLWVSIPHENVLSWWLRESGPSSASEWFTKAYPTLAPYYPTDAAGGTFDPVAQYLGYWWP</sequence>
<keyword evidence="2" id="KW-1185">Reference proteome</keyword>
<dbReference type="EMBL" id="JBDXSU010000014">
    <property type="protein sequence ID" value="MFB5191877.1"/>
    <property type="molecule type" value="Genomic_DNA"/>
</dbReference>
<gene>
    <name evidence="1" type="ORF">KKP3000_000663</name>
</gene>
<organism evidence="1 2">
    <name type="scientific">Alicyclobacillus fastidiosus</name>
    <dbReference type="NCBI Taxonomy" id="392011"/>
    <lineage>
        <taxon>Bacteria</taxon>
        <taxon>Bacillati</taxon>
        <taxon>Bacillota</taxon>
        <taxon>Bacilli</taxon>
        <taxon>Bacillales</taxon>
        <taxon>Alicyclobacillaceae</taxon>
        <taxon>Alicyclobacillus</taxon>
    </lineage>
</organism>
<dbReference type="RefSeq" id="WP_275476511.1">
    <property type="nucleotide sequence ID" value="NZ_CP162940.1"/>
</dbReference>
<protein>
    <submittedName>
        <fullName evidence="1">Uncharacterized protein</fullName>
    </submittedName>
</protein>
<dbReference type="Proteomes" id="UP001579974">
    <property type="component" value="Unassembled WGS sequence"/>
</dbReference>